<evidence type="ECO:0000313" key="2">
    <source>
        <dbReference type="Proteomes" id="UP000182264"/>
    </source>
</evidence>
<sequence>MTPPVFNFPLGIHPWPSERRRLRRLRGGYTFSLLENSSDSYRFTIMAEAGRIERLFHAFAAAMPEECFFILEYYADEQEQPTEENAEPLLYYSPYMPKEDILEAVQPYLSRLVHDGFVGFGIANNQVGMEWFFSEEKIITCFTCNHIRVMDILGQCDLAYNPRQLFTSDLGHDHLSLLCYRPGTLPGILSRFNEQALDYLNFCAEITEELEMYPVEDDISFFLSCKEQQQIEQRLREHPDFDGLADEEFGDLLLSWNDFVQECEDGFEGTLEDYHDGLRLRDLIQYVIEGVPPLLARKLNEVVADPDRRLRHNLIDCRKRLDAPQNLSLREERFWYGGMVRKQGVVLRRDLIRQGWFQP</sequence>
<protein>
    <submittedName>
        <fullName evidence="1">Uncharacterized protein</fullName>
    </submittedName>
</protein>
<organism evidence="1 2">
    <name type="scientific">Syntrophotalea acetylenica</name>
    <name type="common">Pelobacter acetylenicus</name>
    <dbReference type="NCBI Taxonomy" id="29542"/>
    <lineage>
        <taxon>Bacteria</taxon>
        <taxon>Pseudomonadati</taxon>
        <taxon>Thermodesulfobacteriota</taxon>
        <taxon>Desulfuromonadia</taxon>
        <taxon>Desulfuromonadales</taxon>
        <taxon>Syntrophotaleaceae</taxon>
        <taxon>Syntrophotalea</taxon>
    </lineage>
</organism>
<keyword evidence="2" id="KW-1185">Reference proteome</keyword>
<dbReference type="KEGG" id="pace:A6070_00965"/>
<gene>
    <name evidence="1" type="ORF">A7E75_07020</name>
</gene>
<evidence type="ECO:0000313" key="1">
    <source>
        <dbReference type="EMBL" id="APG24803.1"/>
    </source>
</evidence>
<reference evidence="1 2" key="1">
    <citation type="journal article" date="2017" name="Genome Announc.">
        <title>Complete Genome Sequences of Two Acetylene-Fermenting Pelobacter acetylenicus Strains.</title>
        <authorList>
            <person name="Sutton J.M."/>
            <person name="Baesman S.M."/>
            <person name="Fierst J.L."/>
            <person name="Poret-Peterson A.T."/>
            <person name="Oremland R.S."/>
            <person name="Dunlap D.S."/>
            <person name="Akob D.M."/>
        </authorList>
    </citation>
    <scope>NUCLEOTIDE SEQUENCE [LARGE SCALE GENOMIC DNA]</scope>
    <source>
        <strain evidence="1 2">DSM 3247</strain>
    </source>
</reference>
<dbReference type="EMBL" id="CP015518">
    <property type="protein sequence ID" value="APG24803.1"/>
    <property type="molecule type" value="Genomic_DNA"/>
</dbReference>
<name>A0A1L3GFR5_SYNAC</name>
<proteinExistence type="predicted"/>
<accession>A0A1L3GFR5</accession>
<dbReference type="Proteomes" id="UP000182264">
    <property type="component" value="Chromosome"/>
</dbReference>
<dbReference type="STRING" id="29542.A6070_00965"/>
<dbReference type="AlphaFoldDB" id="A0A1L3GFR5"/>
<dbReference type="RefSeq" id="WP_072286649.1">
    <property type="nucleotide sequence ID" value="NZ_CP015455.1"/>
</dbReference>
<dbReference type="OrthoDB" id="5401168at2"/>